<protein>
    <submittedName>
        <fullName evidence="5">Pirin domain protein</fullName>
    </submittedName>
</protein>
<dbReference type="SUPFAM" id="SSF51182">
    <property type="entry name" value="RmlC-like cupins"/>
    <property type="match status" value="1"/>
</dbReference>
<dbReference type="AlphaFoldDB" id="A8ME68"/>
<dbReference type="InterPro" id="IPR008778">
    <property type="entry name" value="Pirin_C_dom"/>
</dbReference>
<dbReference type="Pfam" id="PF05726">
    <property type="entry name" value="Pirin_C"/>
    <property type="match status" value="1"/>
</dbReference>
<dbReference type="CDD" id="cd02909">
    <property type="entry name" value="cupin_pirin_N"/>
    <property type="match status" value="1"/>
</dbReference>
<dbReference type="RefSeq" id="WP_012186293.1">
    <property type="nucleotide sequence ID" value="NC_009954.1"/>
</dbReference>
<evidence type="ECO:0000256" key="1">
    <source>
        <dbReference type="ARBA" id="ARBA00008416"/>
    </source>
</evidence>
<sequence>MVRKTVEAIIKGTWTRDGAGVKLYRVFGSPELVDLMDPFLLLDHFGSRYPHEYLMGFPWHPHRGIETVTYLLKGEVHHRDSTGVKGVLGEGDVQWMTAGSGIFHEEMPKPGRRMVNGSVIEDPEVSGFQLWVNLPRVSKMSRPKYRNLSRNSVPRVILDNGVKVTLISGRVKAPGYGIVEGPINDLATPVNYIDVLIPEESTFSYEVKDGYTALIYVINGSLIPGNEGNPVASGQLVVYSRDGGEINVRTMDKPARFLLLAGRPINEPVAWYGPIVMNTWDELEEAFTELRAGTFIKHEPEVNDID</sequence>
<dbReference type="STRING" id="397948.Cmaq_1247"/>
<dbReference type="eggNOG" id="arCOG02935">
    <property type="taxonomic scope" value="Archaea"/>
</dbReference>
<reference evidence="5 6" key="1">
    <citation type="submission" date="2007-10" db="EMBL/GenBank/DDBJ databases">
        <title>Complete sequence of Caldivirga maquilingensis IC-167.</title>
        <authorList>
            <consortium name="US DOE Joint Genome Institute"/>
            <person name="Copeland A."/>
            <person name="Lucas S."/>
            <person name="Lapidus A."/>
            <person name="Barry K."/>
            <person name="Glavina del Rio T."/>
            <person name="Dalin E."/>
            <person name="Tice H."/>
            <person name="Pitluck S."/>
            <person name="Saunders E."/>
            <person name="Brettin T."/>
            <person name="Bruce D."/>
            <person name="Detter J.C."/>
            <person name="Han C."/>
            <person name="Schmutz J."/>
            <person name="Larimer F."/>
            <person name="Land M."/>
            <person name="Hauser L."/>
            <person name="Kyrpides N."/>
            <person name="Ivanova N."/>
            <person name="Biddle J.F."/>
            <person name="Zhang Z."/>
            <person name="Fitz-Gibbon S.T."/>
            <person name="Lowe T.M."/>
            <person name="Saltikov C."/>
            <person name="House C.H."/>
            <person name="Richardson P."/>
        </authorList>
    </citation>
    <scope>NUCLEOTIDE SEQUENCE [LARGE SCALE GENOMIC DNA]</scope>
    <source>
        <strain evidence="6">ATCC 700844 / DSM 13496 / JCM 10307 / IC-167</strain>
    </source>
</reference>
<comment type="similarity">
    <text evidence="1 2">Belongs to the pirin family.</text>
</comment>
<evidence type="ECO:0000256" key="2">
    <source>
        <dbReference type="RuleBase" id="RU003457"/>
    </source>
</evidence>
<dbReference type="Gene3D" id="2.60.120.10">
    <property type="entry name" value="Jelly Rolls"/>
    <property type="match status" value="2"/>
</dbReference>
<accession>A8ME68</accession>
<organism evidence="5 6">
    <name type="scientific">Caldivirga maquilingensis (strain ATCC 700844 / DSM 13496 / JCM 10307 / IC-167)</name>
    <dbReference type="NCBI Taxonomy" id="397948"/>
    <lineage>
        <taxon>Archaea</taxon>
        <taxon>Thermoproteota</taxon>
        <taxon>Thermoprotei</taxon>
        <taxon>Thermoproteales</taxon>
        <taxon>Thermoproteaceae</taxon>
        <taxon>Caldivirga</taxon>
    </lineage>
</organism>
<dbReference type="Proteomes" id="UP000001137">
    <property type="component" value="Chromosome"/>
</dbReference>
<dbReference type="InterPro" id="IPR012093">
    <property type="entry name" value="Pirin"/>
</dbReference>
<dbReference type="CDD" id="cd02247">
    <property type="entry name" value="cupin_pirin_C"/>
    <property type="match status" value="1"/>
</dbReference>
<dbReference type="OrthoDB" id="23530at2157"/>
<feature type="domain" description="Pirin C-terminal" evidence="4">
    <location>
        <begin position="192"/>
        <end position="295"/>
    </location>
</feature>
<dbReference type="Pfam" id="PF02678">
    <property type="entry name" value="Pirin"/>
    <property type="match status" value="1"/>
</dbReference>
<dbReference type="InterPro" id="IPR011051">
    <property type="entry name" value="RmlC_Cupin_sf"/>
</dbReference>
<dbReference type="GeneID" id="5709399"/>
<dbReference type="InterPro" id="IPR003829">
    <property type="entry name" value="Pirin_N_dom"/>
</dbReference>
<dbReference type="InterPro" id="IPR014710">
    <property type="entry name" value="RmlC-like_jellyroll"/>
</dbReference>
<evidence type="ECO:0000313" key="6">
    <source>
        <dbReference type="Proteomes" id="UP000001137"/>
    </source>
</evidence>
<dbReference type="EMBL" id="CP000852">
    <property type="protein sequence ID" value="ABW02074.1"/>
    <property type="molecule type" value="Genomic_DNA"/>
</dbReference>
<gene>
    <name evidence="5" type="ordered locus">Cmaq_1247</name>
</gene>
<evidence type="ECO:0000313" key="5">
    <source>
        <dbReference type="EMBL" id="ABW02074.1"/>
    </source>
</evidence>
<dbReference type="HOGENOM" id="CLU_045717_5_0_2"/>
<evidence type="ECO:0000259" key="4">
    <source>
        <dbReference type="Pfam" id="PF05726"/>
    </source>
</evidence>
<feature type="domain" description="Pirin N-terminal" evidence="3">
    <location>
        <begin position="21"/>
        <end position="132"/>
    </location>
</feature>
<dbReference type="KEGG" id="cma:Cmaq_1247"/>
<name>A8ME68_CALMQ</name>
<dbReference type="PANTHER" id="PTHR13903:SF8">
    <property type="entry name" value="PIRIN"/>
    <property type="match status" value="1"/>
</dbReference>
<proteinExistence type="inferred from homology"/>
<dbReference type="PANTHER" id="PTHR13903">
    <property type="entry name" value="PIRIN-RELATED"/>
    <property type="match status" value="1"/>
</dbReference>
<evidence type="ECO:0000259" key="3">
    <source>
        <dbReference type="Pfam" id="PF02678"/>
    </source>
</evidence>
<keyword evidence="6" id="KW-1185">Reference proteome</keyword>
<dbReference type="PIRSF" id="PIRSF006232">
    <property type="entry name" value="Pirin"/>
    <property type="match status" value="1"/>
</dbReference>